<keyword evidence="1" id="KW-1133">Transmembrane helix</keyword>
<proteinExistence type="predicted"/>
<dbReference type="EMBL" id="LOEE01000010">
    <property type="protein sequence ID" value="KXG77789.1"/>
    <property type="molecule type" value="Genomic_DNA"/>
</dbReference>
<feature type="transmembrane region" description="Helical" evidence="1">
    <location>
        <begin position="6"/>
        <end position="25"/>
    </location>
</feature>
<comment type="caution">
    <text evidence="2">The sequence shown here is derived from an EMBL/GenBank/DDBJ whole genome shotgun (WGS) entry which is preliminary data.</text>
</comment>
<evidence type="ECO:0000313" key="3">
    <source>
        <dbReference type="Proteomes" id="UP000070456"/>
    </source>
</evidence>
<gene>
    <name evidence="2" type="ORF">AN619_03910</name>
</gene>
<evidence type="ECO:0000313" key="2">
    <source>
        <dbReference type="EMBL" id="KXG77789.1"/>
    </source>
</evidence>
<keyword evidence="3" id="KW-1185">Reference proteome</keyword>
<dbReference type="AlphaFoldDB" id="A0A140LB64"/>
<evidence type="ECO:0000256" key="1">
    <source>
        <dbReference type="SAM" id="Phobius"/>
    </source>
</evidence>
<sequence length="331" mass="39364">MQKHLYIFLLMIGLLFMTFFLDLFFQQHKNIITFQSYVVSQQKIPKELLKEYHHGEENIRQKAAKDIIKATLKNLDYPQWLDYIDYISFMLYESNILPGDDLELIVVLNLSKDQSVIGIYRSVASEYIFSSKIENALPIEKLDFIAAPDLGYNFIISHQIIDERLGGFFIERFVKIYLYSGETWKELWKMIKYSEEIYKLQWQDPKAPENQWIKITENNLIQFHQDPRLHISVEINRKKFTTYKETIPYPNEFKLTDTTRFKEDFYWNPQYGQFILKEGLRKSSGEPVAILEDTQHAIETFMGFSLNNYKIISTEGKIEYIPKDRILLQAP</sequence>
<dbReference type="RefSeq" id="WP_068554553.1">
    <property type="nucleotide sequence ID" value="NZ_LOEE01000010.1"/>
</dbReference>
<keyword evidence="1" id="KW-0812">Transmembrane</keyword>
<accession>A0A140LB64</accession>
<dbReference type="OrthoDB" id="1950369at2"/>
<reference evidence="2 3" key="1">
    <citation type="submission" date="2015-12" db="EMBL/GenBank/DDBJ databases">
        <title>Draft genome sequence of the thermoanaerobe Thermotalea metallivorans, an isolate from the runoff channel of the Great Artesian Basin, Australia.</title>
        <authorList>
            <person name="Patel B.K."/>
        </authorList>
    </citation>
    <scope>NUCLEOTIDE SEQUENCE [LARGE SCALE GENOMIC DNA]</scope>
    <source>
        <strain evidence="2 3">B2-1</strain>
    </source>
</reference>
<keyword evidence="1" id="KW-0472">Membrane</keyword>
<organism evidence="2 3">
    <name type="scientific">Thermotalea metallivorans</name>
    <dbReference type="NCBI Taxonomy" id="520762"/>
    <lineage>
        <taxon>Bacteria</taxon>
        <taxon>Bacillati</taxon>
        <taxon>Bacillota</taxon>
        <taxon>Clostridia</taxon>
        <taxon>Peptostreptococcales</taxon>
        <taxon>Thermotaleaceae</taxon>
        <taxon>Thermotalea</taxon>
    </lineage>
</organism>
<dbReference type="Proteomes" id="UP000070456">
    <property type="component" value="Unassembled WGS sequence"/>
</dbReference>
<name>A0A140LB64_9FIRM</name>
<protein>
    <submittedName>
        <fullName evidence="2">Uncharacterized protein</fullName>
    </submittedName>
</protein>